<feature type="transmembrane region" description="Helical" evidence="10">
    <location>
        <begin position="176"/>
        <end position="193"/>
    </location>
</feature>
<feature type="transmembrane region" description="Helical" evidence="10">
    <location>
        <begin position="360"/>
        <end position="380"/>
    </location>
</feature>
<dbReference type="Pfam" id="PF01554">
    <property type="entry name" value="MatE"/>
    <property type="match status" value="2"/>
</dbReference>
<keyword evidence="12" id="KW-1185">Reference proteome</keyword>
<feature type="transmembrane region" description="Helical" evidence="10">
    <location>
        <begin position="429"/>
        <end position="450"/>
    </location>
</feature>
<feature type="transmembrane region" description="Helical" evidence="10">
    <location>
        <begin position="238"/>
        <end position="257"/>
    </location>
</feature>
<evidence type="ECO:0000256" key="5">
    <source>
        <dbReference type="ARBA" id="ARBA00022692"/>
    </source>
</evidence>
<evidence type="ECO:0000256" key="2">
    <source>
        <dbReference type="ARBA" id="ARBA00022448"/>
    </source>
</evidence>
<feature type="transmembrane region" description="Helical" evidence="10">
    <location>
        <begin position="136"/>
        <end position="156"/>
    </location>
</feature>
<dbReference type="EMBL" id="PIPL01000001">
    <property type="protein sequence ID" value="RUO26189.1"/>
    <property type="molecule type" value="Genomic_DNA"/>
</dbReference>
<keyword evidence="7" id="KW-0406">Ion transport</keyword>
<dbReference type="InterPro" id="IPR048279">
    <property type="entry name" value="MdtK-like"/>
</dbReference>
<feature type="transmembrane region" description="Helical" evidence="10">
    <location>
        <begin position="392"/>
        <end position="409"/>
    </location>
</feature>
<feature type="transmembrane region" description="Helical" evidence="10">
    <location>
        <begin position="462"/>
        <end position="484"/>
    </location>
</feature>
<dbReference type="GO" id="GO:0015297">
    <property type="term" value="F:antiporter activity"/>
    <property type="evidence" value="ECO:0007669"/>
    <property type="project" value="UniProtKB-KW"/>
</dbReference>
<dbReference type="PANTHER" id="PTHR43298">
    <property type="entry name" value="MULTIDRUG RESISTANCE PROTEIN NORM-RELATED"/>
    <property type="match status" value="1"/>
</dbReference>
<dbReference type="AlphaFoldDB" id="A0A432W829"/>
<gene>
    <name evidence="11" type="ORF">CWE09_05595</name>
</gene>
<comment type="caution">
    <text evidence="11">The sequence shown here is derived from an EMBL/GenBank/DDBJ whole genome shotgun (WGS) entry which is preliminary data.</text>
</comment>
<evidence type="ECO:0000256" key="4">
    <source>
        <dbReference type="ARBA" id="ARBA00022475"/>
    </source>
</evidence>
<keyword evidence="3" id="KW-0050">Antiport</keyword>
<evidence type="ECO:0000256" key="10">
    <source>
        <dbReference type="SAM" id="Phobius"/>
    </source>
</evidence>
<name>A0A432W829_9GAMM</name>
<feature type="transmembrane region" description="Helical" evidence="10">
    <location>
        <begin position="326"/>
        <end position="348"/>
    </location>
</feature>
<dbReference type="InterPro" id="IPR050222">
    <property type="entry name" value="MATE_MdtK"/>
</dbReference>
<protein>
    <recommendedName>
        <fullName evidence="9">Multidrug-efflux transporter</fullName>
    </recommendedName>
</protein>
<feature type="transmembrane region" description="Helical" evidence="10">
    <location>
        <begin position="55"/>
        <end position="75"/>
    </location>
</feature>
<evidence type="ECO:0000256" key="3">
    <source>
        <dbReference type="ARBA" id="ARBA00022449"/>
    </source>
</evidence>
<evidence type="ECO:0000256" key="8">
    <source>
        <dbReference type="ARBA" id="ARBA00023136"/>
    </source>
</evidence>
<evidence type="ECO:0000313" key="12">
    <source>
        <dbReference type="Proteomes" id="UP000288293"/>
    </source>
</evidence>
<keyword evidence="4" id="KW-1003">Cell membrane</keyword>
<sequence length="502" mass="54348">MIYCASRRAWITPPTCYYNCLWQVFSFRWSVVLLNTAQGGKSPTSGGLWPEVRKLSLLTGPIVIAQLTQMLMSVVDTLMAGRVGAVDLAAVAVGGSIWTPAMLLVFGFSMALAPVISHSHGAGDYKNMANQLQQSFYTCAISAVLVVTLMLFAPALLNSMDVEEAFRIMTLDYLKYILWGMPGLVLYMVLRNFCEGLSHTMPSLVIGVIGLLINIPANYIFIYGAFGAPALGGAGAGIASAIVYWGMGLSLLFYVLTAKRYQVLAPLRKLYLPDWDDIWHFVRLGFPISMSLFFEVSLFAAVAILIAPLGSVMVASHQIALNVSSVVYMVPLSISMAVTLRVGFALGSERAADAMRSYKIALVMGVGFAVVNALGMWLAGRWLASFYTDNPAIIELAGTLLGLAAIFTVSDTFQAISIGALRGYKDTRAAMVVTFISYWPFGLSVGYVLGRTDYLVPAMGPAGFWIGFISGLSVAALLLTIRLFRVHQKTMGSELKFTTPNP</sequence>
<keyword evidence="8 10" id="KW-0472">Membrane</keyword>
<proteinExistence type="predicted"/>
<dbReference type="CDD" id="cd13131">
    <property type="entry name" value="MATE_NorM_like"/>
    <property type="match status" value="1"/>
</dbReference>
<evidence type="ECO:0000256" key="7">
    <source>
        <dbReference type="ARBA" id="ARBA00023065"/>
    </source>
</evidence>
<comment type="subcellular location">
    <subcellularLocation>
        <location evidence="1">Cell inner membrane</location>
        <topology evidence="1">Multi-pass membrane protein</topology>
    </subcellularLocation>
</comment>
<feature type="transmembrane region" description="Helical" evidence="10">
    <location>
        <begin position="278"/>
        <end position="306"/>
    </location>
</feature>
<feature type="transmembrane region" description="Helical" evidence="10">
    <location>
        <begin position="205"/>
        <end position="226"/>
    </location>
</feature>
<dbReference type="GO" id="GO:0005886">
    <property type="term" value="C:plasma membrane"/>
    <property type="evidence" value="ECO:0007669"/>
    <property type="project" value="UniProtKB-SubCell"/>
</dbReference>
<keyword evidence="5 10" id="KW-0812">Transmembrane</keyword>
<dbReference type="NCBIfam" id="TIGR00797">
    <property type="entry name" value="matE"/>
    <property type="match status" value="1"/>
</dbReference>
<dbReference type="OrthoDB" id="9780160at2"/>
<keyword evidence="6 10" id="KW-1133">Transmembrane helix</keyword>
<accession>A0A432W829</accession>
<evidence type="ECO:0000313" key="11">
    <source>
        <dbReference type="EMBL" id="RUO26189.1"/>
    </source>
</evidence>
<reference evidence="11 12" key="1">
    <citation type="journal article" date="2011" name="Front. Microbiol.">
        <title>Genomic signatures of strain selection and enhancement in Bacillus atrophaeus var. globigii, a historical biowarfare simulant.</title>
        <authorList>
            <person name="Gibbons H.S."/>
            <person name="Broomall S.M."/>
            <person name="McNew L.A."/>
            <person name="Daligault H."/>
            <person name="Chapman C."/>
            <person name="Bruce D."/>
            <person name="Karavis M."/>
            <person name="Krepps M."/>
            <person name="McGregor P.A."/>
            <person name="Hong C."/>
            <person name="Park K.H."/>
            <person name="Akmal A."/>
            <person name="Feldman A."/>
            <person name="Lin J.S."/>
            <person name="Chang W.E."/>
            <person name="Higgs B.W."/>
            <person name="Demirev P."/>
            <person name="Lindquist J."/>
            <person name="Liem A."/>
            <person name="Fochler E."/>
            <person name="Read T.D."/>
            <person name="Tapia R."/>
            <person name="Johnson S."/>
            <person name="Bishop-Lilly K.A."/>
            <person name="Detter C."/>
            <person name="Han C."/>
            <person name="Sozhamannan S."/>
            <person name="Rosenzweig C.N."/>
            <person name="Skowronski E.W."/>
        </authorList>
    </citation>
    <scope>NUCLEOTIDE SEQUENCE [LARGE SCALE GENOMIC DNA]</scope>
    <source>
        <strain evidence="11 12">MLST1</strain>
    </source>
</reference>
<dbReference type="GO" id="GO:0006811">
    <property type="term" value="P:monoatomic ion transport"/>
    <property type="evidence" value="ECO:0007669"/>
    <property type="project" value="UniProtKB-KW"/>
</dbReference>
<evidence type="ECO:0000256" key="9">
    <source>
        <dbReference type="ARBA" id="ARBA00031636"/>
    </source>
</evidence>
<dbReference type="InterPro" id="IPR002528">
    <property type="entry name" value="MATE_fam"/>
</dbReference>
<dbReference type="PIRSF" id="PIRSF006603">
    <property type="entry name" value="DinF"/>
    <property type="match status" value="1"/>
</dbReference>
<dbReference type="GO" id="GO:0042910">
    <property type="term" value="F:xenobiotic transmembrane transporter activity"/>
    <property type="evidence" value="ECO:0007669"/>
    <property type="project" value="InterPro"/>
</dbReference>
<evidence type="ECO:0000256" key="1">
    <source>
        <dbReference type="ARBA" id="ARBA00004429"/>
    </source>
</evidence>
<dbReference type="Proteomes" id="UP000288293">
    <property type="component" value="Unassembled WGS sequence"/>
</dbReference>
<evidence type="ECO:0000256" key="6">
    <source>
        <dbReference type="ARBA" id="ARBA00022989"/>
    </source>
</evidence>
<keyword evidence="2" id="KW-0813">Transport</keyword>
<organism evidence="11 12">
    <name type="scientific">Aliidiomarina minuta</name>
    <dbReference type="NCBI Taxonomy" id="880057"/>
    <lineage>
        <taxon>Bacteria</taxon>
        <taxon>Pseudomonadati</taxon>
        <taxon>Pseudomonadota</taxon>
        <taxon>Gammaproteobacteria</taxon>
        <taxon>Alteromonadales</taxon>
        <taxon>Idiomarinaceae</taxon>
        <taxon>Aliidiomarina</taxon>
    </lineage>
</organism>
<feature type="transmembrane region" description="Helical" evidence="10">
    <location>
        <begin position="95"/>
        <end position="116"/>
    </location>
</feature>
<dbReference type="PANTHER" id="PTHR43298:SF2">
    <property type="entry name" value="FMN_FAD EXPORTER YEEO-RELATED"/>
    <property type="match status" value="1"/>
</dbReference>